<dbReference type="PROSITE" id="PS51996">
    <property type="entry name" value="TR_MART"/>
    <property type="match status" value="1"/>
</dbReference>
<accession>A0A0G2Y5C2</accession>
<dbReference type="Proteomes" id="UP000241474">
    <property type="component" value="Segment"/>
</dbReference>
<name>A0A0G2Y5C2_MIMIV</name>
<dbReference type="InterPro" id="IPR003540">
    <property type="entry name" value="ADP-ribosyltransferase"/>
</dbReference>
<sequence length="732" mass="87560">MSYYYVPISSPYQIESTEYIDDFVTMLFDGSIEFINDEQRKQLKLPENYIQSVRENISLYSDRVPLYDIGSNHIFLIHRDNVYPRIYFENYRFIDQNFYNDLKNIKKPTSIDKNNLRILSHYDLSKLYTTYMKIFYDSFVVNSYITHCQRPSFFSGMEHIRPYYTINELNYLAYDWNLTNKLSLTTSEINSFCKKISQYDIPAETLLDHQMYIYDSKAIGLVKHYSLFGSYYMNYYLRKNKCCLPGEINDDMTIVRNLYLENQIEIMIRLIKNAPGFTKSHTVYRFVETDDYLKHLNIGDIYQDSSFMSTTRNPFYYKENYAFGYILIKITIPKKIKGTGLCIEAYSNFPNEEEIVLPPTTRYRLVNYMENQELENFQNVFGIVAKKKYEFEWVGNDYIDKADFEIKIDIPNSIIPKKNFVDLKELINDDNIKNLSISDRLKYFRDTYSSVNNQFVCQIGNYEYIFNFEAYNSTSVYKPFFYYEINDGIMVTTSNPKYGNINILMELGPEIHVNYYFRYSVTDPSIVVDLNRSEWIEWLSVFAYVIGSRNVVIHSNYVLQYDKSDTIKQKQMKTRYTFSQNIYLYLKNGTKFFEFDEVVLNFDYARLDYLFGYNVFDVIKPTDRDELYRITQSSGKSNMGDLYIYIIENHPKLIRSIEDKMDIVYNYNDNINPFKNISYNLDAWRYLYDHYYINHIPSEKEFTIKKGSFKKLIGSKKIVKFQNRLRTYLMSQ</sequence>
<dbReference type="Pfam" id="PF03496">
    <property type="entry name" value="ADPrib_exo_Tox"/>
    <property type="match status" value="1"/>
</dbReference>
<reference evidence="2 3" key="1">
    <citation type="submission" date="2014-10" db="EMBL/GenBank/DDBJ databases">
        <title>Pan-genome analysis of Brazilian lineage A amoebal mimiviruses.</title>
        <authorList>
            <person name="Assis F.L."/>
            <person name="Abrahao J.S."/>
            <person name="Kroon E.G."/>
            <person name="Dornas F.P."/>
            <person name="Andrade K.R."/>
            <person name="Borato P.V.M."/>
            <person name="Pilotto M.R."/>
            <person name="Benamar S."/>
            <person name="LaScola B."/>
            <person name="Colson P."/>
        </authorList>
    </citation>
    <scope>NUCLEOTIDE SEQUENCE [LARGE SCALE GENOMIC DNA]</scope>
    <source>
        <strain evidence="2 3">Oyster</strain>
    </source>
</reference>
<dbReference type="SUPFAM" id="SSF56399">
    <property type="entry name" value="ADP-ribosylation"/>
    <property type="match status" value="1"/>
</dbReference>
<dbReference type="GO" id="GO:0005576">
    <property type="term" value="C:extracellular region"/>
    <property type="evidence" value="ECO:0007669"/>
    <property type="project" value="InterPro"/>
</dbReference>
<evidence type="ECO:0000313" key="2">
    <source>
        <dbReference type="EMBL" id="AKI78977.1"/>
    </source>
</evidence>
<dbReference type="EMBL" id="KM982401">
    <property type="protein sequence ID" value="AKI78977.1"/>
    <property type="molecule type" value="Genomic_DNA"/>
</dbReference>
<organismHost>
    <name type="scientific">Acanthamoeba polyphaga</name>
    <name type="common">Amoeba</name>
    <dbReference type="NCBI Taxonomy" id="5757"/>
</organismHost>
<feature type="domain" description="ADP ribosyltransferase" evidence="1">
    <location>
        <begin position="223"/>
        <end position="367"/>
    </location>
</feature>
<evidence type="ECO:0000259" key="1">
    <source>
        <dbReference type="Pfam" id="PF03496"/>
    </source>
</evidence>
<protein>
    <recommendedName>
        <fullName evidence="1">ADP ribosyltransferase domain-containing protein</fullName>
    </recommendedName>
</protein>
<organism evidence="2 3">
    <name type="scientific">Acanthamoeba polyphaga mimivirus</name>
    <name type="common">APMV</name>
    <dbReference type="NCBI Taxonomy" id="212035"/>
    <lineage>
        <taxon>Viruses</taxon>
        <taxon>Varidnaviria</taxon>
        <taxon>Bamfordvirae</taxon>
        <taxon>Nucleocytoviricota</taxon>
        <taxon>Megaviricetes</taxon>
        <taxon>Imitervirales</taxon>
        <taxon>Mimiviridae</taxon>
        <taxon>Megamimivirinae</taxon>
        <taxon>Mimivirus</taxon>
        <taxon>Mimivirus bradfordmassiliense</taxon>
    </lineage>
</organism>
<dbReference type="Gene3D" id="3.90.176.10">
    <property type="entry name" value="Toxin ADP-ribosyltransferase, Chain A, domain 1"/>
    <property type="match status" value="1"/>
</dbReference>
<proteinExistence type="predicted"/>
<evidence type="ECO:0000313" key="3">
    <source>
        <dbReference type="Proteomes" id="UP000241474"/>
    </source>
</evidence>